<dbReference type="PANTHER" id="PTHR42908">
    <property type="entry name" value="TRANSLATION ELONGATION FACTOR-RELATED"/>
    <property type="match status" value="1"/>
</dbReference>
<dbReference type="SUPFAM" id="SSF52540">
    <property type="entry name" value="P-loop containing nucleoside triphosphate hydrolases"/>
    <property type="match status" value="1"/>
</dbReference>
<dbReference type="Gene3D" id="3.40.50.300">
    <property type="entry name" value="P-loop containing nucleotide triphosphate hydrolases"/>
    <property type="match status" value="1"/>
</dbReference>
<keyword evidence="3" id="KW-0648">Protein biosynthesis</keyword>
<sequence length="121" mass="13951">MILNAARRWENTCKTARGVIYDEITSYDTFDAKPMAKKNREDKEVDRVSNVRNISVITDSLISKAGIIASAKAGETRYTDVRFYEQDRCITIKSTAISIYFELNEENLHDIKQEIYGMIFL</sequence>
<keyword evidence="1" id="KW-0963">Cytoplasm</keyword>
<dbReference type="GO" id="GO:1990904">
    <property type="term" value="C:ribonucleoprotein complex"/>
    <property type="evidence" value="ECO:0007669"/>
    <property type="project" value="TreeGrafter"/>
</dbReference>
<dbReference type="AlphaFoldDB" id="A0A9N9GID6"/>
<evidence type="ECO:0000256" key="1">
    <source>
        <dbReference type="ARBA" id="ARBA00022490"/>
    </source>
</evidence>
<evidence type="ECO:0000256" key="2">
    <source>
        <dbReference type="ARBA" id="ARBA00022768"/>
    </source>
</evidence>
<reference evidence="4" key="1">
    <citation type="submission" date="2021-06" db="EMBL/GenBank/DDBJ databases">
        <authorList>
            <person name="Kallberg Y."/>
            <person name="Tangrot J."/>
            <person name="Rosling A."/>
        </authorList>
    </citation>
    <scope>NUCLEOTIDE SEQUENCE</scope>
    <source>
        <strain evidence="4">MA453B</strain>
    </source>
</reference>
<name>A0A9N9GID6_9GLOM</name>
<dbReference type="Proteomes" id="UP000789405">
    <property type="component" value="Unassembled WGS sequence"/>
</dbReference>
<evidence type="ECO:0000313" key="4">
    <source>
        <dbReference type="EMBL" id="CAG8604196.1"/>
    </source>
</evidence>
<keyword evidence="2" id="KW-0251">Elongation factor</keyword>
<evidence type="ECO:0000256" key="3">
    <source>
        <dbReference type="ARBA" id="ARBA00022917"/>
    </source>
</evidence>
<dbReference type="EMBL" id="CAJVPY010003870">
    <property type="protein sequence ID" value="CAG8604196.1"/>
    <property type="molecule type" value="Genomic_DNA"/>
</dbReference>
<protein>
    <submittedName>
        <fullName evidence="4">25779_t:CDS:1</fullName>
    </submittedName>
</protein>
<dbReference type="GO" id="GO:0005829">
    <property type="term" value="C:cytosol"/>
    <property type="evidence" value="ECO:0007669"/>
    <property type="project" value="TreeGrafter"/>
</dbReference>
<proteinExistence type="predicted"/>
<dbReference type="GO" id="GO:0003746">
    <property type="term" value="F:translation elongation factor activity"/>
    <property type="evidence" value="ECO:0007669"/>
    <property type="project" value="UniProtKB-KW"/>
</dbReference>
<keyword evidence="5" id="KW-1185">Reference proteome</keyword>
<evidence type="ECO:0000313" key="5">
    <source>
        <dbReference type="Proteomes" id="UP000789405"/>
    </source>
</evidence>
<dbReference type="PANTHER" id="PTHR42908:SF10">
    <property type="entry name" value="EUKARYOTIC TRANSLATION ELONGATION FACTOR 2"/>
    <property type="match status" value="1"/>
</dbReference>
<comment type="caution">
    <text evidence="4">The sequence shown here is derived from an EMBL/GenBank/DDBJ whole genome shotgun (WGS) entry which is preliminary data.</text>
</comment>
<dbReference type="GO" id="GO:0043022">
    <property type="term" value="F:ribosome binding"/>
    <property type="evidence" value="ECO:0007669"/>
    <property type="project" value="TreeGrafter"/>
</dbReference>
<gene>
    <name evidence="4" type="ORF">DERYTH_LOCUS7802</name>
</gene>
<dbReference type="OrthoDB" id="364892at2759"/>
<organism evidence="4 5">
    <name type="scientific">Dentiscutata erythropus</name>
    <dbReference type="NCBI Taxonomy" id="1348616"/>
    <lineage>
        <taxon>Eukaryota</taxon>
        <taxon>Fungi</taxon>
        <taxon>Fungi incertae sedis</taxon>
        <taxon>Mucoromycota</taxon>
        <taxon>Glomeromycotina</taxon>
        <taxon>Glomeromycetes</taxon>
        <taxon>Diversisporales</taxon>
        <taxon>Gigasporaceae</taxon>
        <taxon>Dentiscutata</taxon>
    </lineage>
</organism>
<dbReference type="InterPro" id="IPR027417">
    <property type="entry name" value="P-loop_NTPase"/>
</dbReference>
<dbReference type="GO" id="GO:0003924">
    <property type="term" value="F:GTPase activity"/>
    <property type="evidence" value="ECO:0007669"/>
    <property type="project" value="TreeGrafter"/>
</dbReference>
<accession>A0A9N9GID6</accession>